<feature type="transmembrane region" description="Helical" evidence="1">
    <location>
        <begin position="6"/>
        <end position="23"/>
    </location>
</feature>
<dbReference type="InterPro" id="IPR024529">
    <property type="entry name" value="ECF_trnsprt_substrate-spec"/>
</dbReference>
<name>A0AA48KZJ5_9FIRM</name>
<dbReference type="KEGG" id="ptrh:RsTaC01_0049"/>
<keyword evidence="1" id="KW-1133">Transmembrane helix</keyword>
<feature type="transmembrane region" description="Helical" evidence="1">
    <location>
        <begin position="30"/>
        <end position="50"/>
    </location>
</feature>
<organism evidence="2">
    <name type="scientific">Candidatus Paraimprobicoccus trichonymphae</name>
    <dbReference type="NCBI Taxonomy" id="3033793"/>
    <lineage>
        <taxon>Bacteria</taxon>
        <taxon>Bacillati</taxon>
        <taxon>Bacillota</taxon>
        <taxon>Clostridia</taxon>
        <taxon>Candidatus Paraimprobicoccus</taxon>
    </lineage>
</organism>
<dbReference type="Gene3D" id="1.10.1760.20">
    <property type="match status" value="1"/>
</dbReference>
<keyword evidence="1" id="KW-0812">Transmembrane</keyword>
<evidence type="ECO:0000313" key="2">
    <source>
        <dbReference type="EMBL" id="BED92354.1"/>
    </source>
</evidence>
<sequence>MSAVSLMFSFFIKIPVIPSLPFLRLEFSDCVIFLASGLFGIKSGILVLLVTQILRFLLLSTLGLVGLVVHLCAVVLVIVFGILKKIKKLNQKIFLILTGILISVLIKVPLNNFFIINFLGMQKETLNKILFPVIMFNVLKDSINCALAVILILFVTKNLKLCDGYGSEMET</sequence>
<gene>
    <name evidence="2" type="ORF">RsTaC01_0049</name>
</gene>
<feature type="transmembrane region" description="Helical" evidence="1">
    <location>
        <begin position="129"/>
        <end position="155"/>
    </location>
</feature>
<dbReference type="Proteomes" id="UP001335720">
    <property type="component" value="Chromosome"/>
</dbReference>
<proteinExistence type="predicted"/>
<dbReference type="Pfam" id="PF12822">
    <property type="entry name" value="ECF_trnsprt"/>
    <property type="match status" value="1"/>
</dbReference>
<reference evidence="2" key="1">
    <citation type="journal article" date="2023" name="ISME J.">
        <title>Emergence of putative energy parasites within Clostridia revealed by genome analysis of a novel endosymbiotic clade.</title>
        <authorList>
            <person name="Takahashi K."/>
            <person name="Kuwahara H."/>
            <person name="Horikawa Y."/>
            <person name="Izawa K."/>
            <person name="Kato D."/>
            <person name="Inagaki T."/>
            <person name="Yuki M."/>
            <person name="Ohkuma M."/>
            <person name="Hongoh Y."/>
        </authorList>
    </citation>
    <scope>NUCLEOTIDE SEQUENCE</scope>
    <source>
        <strain evidence="2">RsTa-C01</strain>
    </source>
</reference>
<accession>A0AA48KZJ5</accession>
<dbReference type="AlphaFoldDB" id="A0AA48KZJ5"/>
<keyword evidence="1" id="KW-0472">Membrane</keyword>
<dbReference type="GO" id="GO:0022857">
    <property type="term" value="F:transmembrane transporter activity"/>
    <property type="evidence" value="ECO:0007669"/>
    <property type="project" value="InterPro"/>
</dbReference>
<evidence type="ECO:0000256" key="1">
    <source>
        <dbReference type="SAM" id="Phobius"/>
    </source>
</evidence>
<protein>
    <submittedName>
        <fullName evidence="2">ECF transporter S component</fullName>
    </submittedName>
</protein>
<feature type="transmembrane region" description="Helical" evidence="1">
    <location>
        <begin position="94"/>
        <end position="117"/>
    </location>
</feature>
<dbReference type="EMBL" id="AP027925">
    <property type="protein sequence ID" value="BED92354.1"/>
    <property type="molecule type" value="Genomic_DNA"/>
</dbReference>
<feature type="transmembrane region" description="Helical" evidence="1">
    <location>
        <begin position="56"/>
        <end position="82"/>
    </location>
</feature>